<protein>
    <recommendedName>
        <fullName evidence="4">Zn(2)-C6 fungal-type domain-containing protein</fullName>
    </recommendedName>
</protein>
<dbReference type="AlphaFoldDB" id="A0AAW0BXR1"/>
<evidence type="ECO:0008006" key="4">
    <source>
        <dbReference type="Google" id="ProtNLM"/>
    </source>
</evidence>
<evidence type="ECO:0000313" key="2">
    <source>
        <dbReference type="EMBL" id="KAK7031669.1"/>
    </source>
</evidence>
<dbReference type="EMBL" id="JAWWNJ010000024">
    <property type="protein sequence ID" value="KAK7031669.1"/>
    <property type="molecule type" value="Genomic_DNA"/>
</dbReference>
<evidence type="ECO:0000256" key="1">
    <source>
        <dbReference type="SAM" id="MobiDB-lite"/>
    </source>
</evidence>
<feature type="region of interest" description="Disordered" evidence="1">
    <location>
        <begin position="1"/>
        <end position="60"/>
    </location>
</feature>
<feature type="compositionally biased region" description="Basic and acidic residues" evidence="1">
    <location>
        <begin position="275"/>
        <end position="288"/>
    </location>
</feature>
<sequence>MAARPGGDQREDNNFTQENDIQDTNTPAITVVTTPPLDTTVPPQQAQRQTLLPGAPAPAPTKCRSPKRCAVCVKNKCRKRLVCPGRGGKALCRCGHPPMRKGERVRYSEEDLELHWAEEERALNIVSSALCALLVFEHREKRAASKMRHTRPTFAKKRRGQRQTMVVRPKLEEMPTETRAELRDGGVDGEWERLVTGNETRVVERRMKSERGQLRGQERHGGERTRACEIVERQCSTFAKVNVESLHDVRIEKRDSGQRKAANNKNPELCVKSRHNSEWVESHFDSES</sequence>
<feature type="compositionally biased region" description="Basic residues" evidence="1">
    <location>
        <begin position="144"/>
        <end position="161"/>
    </location>
</feature>
<feature type="compositionally biased region" description="Low complexity" evidence="1">
    <location>
        <begin position="30"/>
        <end position="43"/>
    </location>
</feature>
<name>A0AAW0BXR1_9AGAR</name>
<feature type="compositionally biased region" description="Polar residues" evidence="1">
    <location>
        <begin position="14"/>
        <end position="28"/>
    </location>
</feature>
<accession>A0AAW0BXR1</accession>
<organism evidence="2 3">
    <name type="scientific">Favolaschia claudopus</name>
    <dbReference type="NCBI Taxonomy" id="2862362"/>
    <lineage>
        <taxon>Eukaryota</taxon>
        <taxon>Fungi</taxon>
        <taxon>Dikarya</taxon>
        <taxon>Basidiomycota</taxon>
        <taxon>Agaricomycotina</taxon>
        <taxon>Agaricomycetes</taxon>
        <taxon>Agaricomycetidae</taxon>
        <taxon>Agaricales</taxon>
        <taxon>Marasmiineae</taxon>
        <taxon>Mycenaceae</taxon>
        <taxon>Favolaschia</taxon>
    </lineage>
</organism>
<dbReference type="Proteomes" id="UP001362999">
    <property type="component" value="Unassembled WGS sequence"/>
</dbReference>
<comment type="caution">
    <text evidence="2">The sequence shown here is derived from an EMBL/GenBank/DDBJ whole genome shotgun (WGS) entry which is preliminary data.</text>
</comment>
<reference evidence="2 3" key="1">
    <citation type="journal article" date="2024" name="J Genomics">
        <title>Draft genome sequencing and assembly of Favolaschia claudopus CIRM-BRFM 2984 isolated from oak limbs.</title>
        <authorList>
            <person name="Navarro D."/>
            <person name="Drula E."/>
            <person name="Chaduli D."/>
            <person name="Cazenave R."/>
            <person name="Ahrendt S."/>
            <person name="Wang J."/>
            <person name="Lipzen A."/>
            <person name="Daum C."/>
            <person name="Barry K."/>
            <person name="Grigoriev I.V."/>
            <person name="Favel A."/>
            <person name="Rosso M.N."/>
            <person name="Martin F."/>
        </authorList>
    </citation>
    <scope>NUCLEOTIDE SEQUENCE [LARGE SCALE GENOMIC DNA]</scope>
    <source>
        <strain evidence="2 3">CIRM-BRFM 2984</strain>
    </source>
</reference>
<evidence type="ECO:0000313" key="3">
    <source>
        <dbReference type="Proteomes" id="UP001362999"/>
    </source>
</evidence>
<keyword evidence="3" id="KW-1185">Reference proteome</keyword>
<feature type="region of interest" description="Disordered" evidence="1">
    <location>
        <begin position="144"/>
        <end position="163"/>
    </location>
</feature>
<proteinExistence type="predicted"/>
<gene>
    <name evidence="2" type="ORF">R3P38DRAFT_2774167</name>
</gene>
<feature type="region of interest" description="Disordered" evidence="1">
    <location>
        <begin position="251"/>
        <end position="288"/>
    </location>
</feature>